<accession>A0A1G7URA4</accession>
<evidence type="ECO:0000256" key="1">
    <source>
        <dbReference type="PROSITE-ProRule" id="PRU00409"/>
    </source>
</evidence>
<protein>
    <submittedName>
        <fullName evidence="3">Glutathione synthase/RimK-type ligase, ATP-grasp superfamily</fullName>
    </submittedName>
</protein>
<dbReference type="Gene3D" id="3.30.1490.20">
    <property type="entry name" value="ATP-grasp fold, A domain"/>
    <property type="match status" value="1"/>
</dbReference>
<dbReference type="RefSeq" id="WP_092614590.1">
    <property type="nucleotide sequence ID" value="NZ_FNCV01000001.1"/>
</dbReference>
<evidence type="ECO:0000313" key="3">
    <source>
        <dbReference type="EMBL" id="SDG50082.1"/>
    </source>
</evidence>
<keyword evidence="1" id="KW-0067">ATP-binding</keyword>
<dbReference type="Pfam" id="PF14401">
    <property type="entry name" value="RLAN"/>
    <property type="match status" value="1"/>
</dbReference>
<keyword evidence="1" id="KW-0547">Nucleotide-binding</keyword>
<dbReference type="PANTHER" id="PTHR21621:SF0">
    <property type="entry name" value="BETA-CITRYLGLUTAMATE SYNTHASE B-RELATED"/>
    <property type="match status" value="1"/>
</dbReference>
<keyword evidence="3" id="KW-0436">Ligase</keyword>
<dbReference type="PANTHER" id="PTHR21621">
    <property type="entry name" value="RIBOSOMAL PROTEIN S6 MODIFICATION PROTEIN"/>
    <property type="match status" value="1"/>
</dbReference>
<dbReference type="GO" id="GO:0018169">
    <property type="term" value="F:ribosomal S6-glutamic acid ligase activity"/>
    <property type="evidence" value="ECO:0007669"/>
    <property type="project" value="TreeGrafter"/>
</dbReference>
<dbReference type="EMBL" id="FNCV01000001">
    <property type="protein sequence ID" value="SDG50082.1"/>
    <property type="molecule type" value="Genomic_DNA"/>
</dbReference>
<dbReference type="SUPFAM" id="SSF56059">
    <property type="entry name" value="Glutathione synthetase ATP-binding domain-like"/>
    <property type="match status" value="1"/>
</dbReference>
<organism evidence="3 4">
    <name type="scientific">Roseospirillum parvum</name>
    <dbReference type="NCBI Taxonomy" id="83401"/>
    <lineage>
        <taxon>Bacteria</taxon>
        <taxon>Pseudomonadati</taxon>
        <taxon>Pseudomonadota</taxon>
        <taxon>Alphaproteobacteria</taxon>
        <taxon>Rhodospirillales</taxon>
        <taxon>Rhodospirillaceae</taxon>
        <taxon>Roseospirillum</taxon>
    </lineage>
</organism>
<dbReference type="InterPro" id="IPR025839">
    <property type="entry name" value="RLAN_dom"/>
</dbReference>
<dbReference type="Gene3D" id="3.30.470.20">
    <property type="entry name" value="ATP-grasp fold, B domain"/>
    <property type="match status" value="1"/>
</dbReference>
<reference evidence="4" key="1">
    <citation type="submission" date="2016-10" db="EMBL/GenBank/DDBJ databases">
        <authorList>
            <person name="Varghese N."/>
            <person name="Submissions S."/>
        </authorList>
    </citation>
    <scope>NUCLEOTIDE SEQUENCE [LARGE SCALE GENOMIC DNA]</scope>
    <source>
        <strain evidence="4">930I</strain>
    </source>
</reference>
<dbReference type="GO" id="GO:0009432">
    <property type="term" value="P:SOS response"/>
    <property type="evidence" value="ECO:0007669"/>
    <property type="project" value="TreeGrafter"/>
</dbReference>
<evidence type="ECO:0000259" key="2">
    <source>
        <dbReference type="PROSITE" id="PS50975"/>
    </source>
</evidence>
<gene>
    <name evidence="3" type="ORF">SAMN05421742_101410</name>
</gene>
<evidence type="ECO:0000313" key="4">
    <source>
        <dbReference type="Proteomes" id="UP000217076"/>
    </source>
</evidence>
<dbReference type="GO" id="GO:0046872">
    <property type="term" value="F:metal ion binding"/>
    <property type="evidence" value="ECO:0007669"/>
    <property type="project" value="InterPro"/>
</dbReference>
<dbReference type="InterPro" id="IPR013815">
    <property type="entry name" value="ATP_grasp_subdomain_1"/>
</dbReference>
<name>A0A1G7URA4_9PROT</name>
<proteinExistence type="predicted"/>
<dbReference type="InterPro" id="IPR011761">
    <property type="entry name" value="ATP-grasp"/>
</dbReference>
<dbReference type="Proteomes" id="UP000217076">
    <property type="component" value="Unassembled WGS sequence"/>
</dbReference>
<feature type="domain" description="ATP-grasp" evidence="2">
    <location>
        <begin position="292"/>
        <end position="486"/>
    </location>
</feature>
<dbReference type="OrthoDB" id="9800957at2"/>
<dbReference type="Pfam" id="PF08443">
    <property type="entry name" value="RimK"/>
    <property type="match status" value="1"/>
</dbReference>
<dbReference type="PROSITE" id="PS50975">
    <property type="entry name" value="ATP_GRASP"/>
    <property type="match status" value="1"/>
</dbReference>
<dbReference type="AlphaFoldDB" id="A0A1G7URA4"/>
<dbReference type="Gene3D" id="3.40.50.20">
    <property type="match status" value="1"/>
</dbReference>
<sequence>MKTPVILVDRPADLPVSSAGLTVLATRDYIADPGRVGPGPVRLINLSRDMVYLGLGYYASLLAEARGHAVIPSAVTIVGMKDRGRAWTAIRDVERVLLDTLRRLKDPPTASFSIDVHFGHTDDARFARVARQAFDRLRTPIQRIQVRLDPTWGPYVKAIRPRTLADLGPAELERFAAALEAHTRRAWRDPALGRPIAYRLAVLVDSREAFPPSDAKALERLERAGERLGVSVERIGVRDYARLAEFDALFIRMTTAIDNPSFRFARKAADEGMPVIDDPRSILRCTNKVYLAETLAAQGIATPKTVVLDQTRLARAADILGFPMVLKVPDGSFSRGVVKVESPAELRRVARKLFADSDLILAQEFMPTEFDWRVGVLDGAPLFVVKYHMAPSHWQIYRHGDDGRVTTGGWTTLPIEDAPPEVIAPALAAARLMGDGLYGVDLKQNAEGVFVIEVNDNPSLESGVEDKVSKDRLYRTLLESFVRRIETRPPPISNGTRPGLR</sequence>
<dbReference type="STRING" id="83401.SAMN05421742_101410"/>
<dbReference type="GO" id="GO:0005524">
    <property type="term" value="F:ATP binding"/>
    <property type="evidence" value="ECO:0007669"/>
    <property type="project" value="UniProtKB-UniRule"/>
</dbReference>
<dbReference type="InterPro" id="IPR013651">
    <property type="entry name" value="ATP-grasp_RimK-type"/>
</dbReference>
<keyword evidence="4" id="KW-1185">Reference proteome</keyword>
<dbReference type="GO" id="GO:0005737">
    <property type="term" value="C:cytoplasm"/>
    <property type="evidence" value="ECO:0007669"/>
    <property type="project" value="TreeGrafter"/>
</dbReference>